<reference evidence="2 3" key="1">
    <citation type="submission" date="2020-08" db="EMBL/GenBank/DDBJ databases">
        <title>Aquariorum lacteus gen. nov., sp. nov., a new member of the family Comamonadaceae, isolated from freshwater aquarium.</title>
        <authorList>
            <person name="Chun S.-J."/>
        </authorList>
    </citation>
    <scope>NUCLEOTIDE SEQUENCE [LARGE SCALE GENOMIC DNA]</scope>
    <source>
        <strain evidence="2 3">SJAQ100</strain>
    </source>
</reference>
<feature type="transmembrane region" description="Helical" evidence="1">
    <location>
        <begin position="105"/>
        <end position="124"/>
    </location>
</feature>
<protein>
    <submittedName>
        <fullName evidence="2">O-antigen ligase family protein</fullName>
    </submittedName>
</protein>
<name>A0A839HVI3_9BURK</name>
<keyword evidence="1" id="KW-1133">Transmembrane helix</keyword>
<accession>A0A839HVI3</accession>
<dbReference type="AlphaFoldDB" id="A0A839HVI3"/>
<feature type="transmembrane region" description="Helical" evidence="1">
    <location>
        <begin position="448"/>
        <end position="467"/>
    </location>
</feature>
<dbReference type="Proteomes" id="UP000586093">
    <property type="component" value="Unassembled WGS sequence"/>
</dbReference>
<keyword evidence="2" id="KW-0436">Ligase</keyword>
<comment type="caution">
    <text evidence="2">The sequence shown here is derived from an EMBL/GenBank/DDBJ whole genome shotgun (WGS) entry which is preliminary data.</text>
</comment>
<feature type="transmembrane region" description="Helical" evidence="1">
    <location>
        <begin position="252"/>
        <end position="272"/>
    </location>
</feature>
<feature type="transmembrane region" description="Helical" evidence="1">
    <location>
        <begin position="284"/>
        <end position="309"/>
    </location>
</feature>
<evidence type="ECO:0000256" key="1">
    <source>
        <dbReference type="SAM" id="Phobius"/>
    </source>
</evidence>
<sequence>MSAHLKALIIILVLSACTLHFCRDFFISRTMTAEDYWRRSGAWFALTLAAFLSFNFWVYCALAFLIAIFLHKRDKNPLAAYALLLLCSPANNSMLPGFAGINNLLNVNIITVLNLGLLLPLVLSGQRLRGQTPRNIWLKIADLCFFSYATLRIALIQDAASTTGIAREITQMAIEVWLPYYAFSRFAPNRKSLIEVLAAFALGCLLIAPVAVFEYAKGWLLYASTGIYLGADQSFGTYLLRGGSTLRAMGPAIHALILGLAMMIALSFALFLPSTNRLQRSVVITLLTLGLIAPVSRGPWVAAVTALVLSISTGQGGVRRIGAFAGWGFVMLPFLIITPLGATLVDYLPFVGSVDSSNVEYRQDLFEASLVVIAQNPFFGNLNYYYHDAFSHLVIYGDFIDFVNTYILIALSSGLIGLAFYTGPFLAALIGAAATWQLNRARDPELDWLGRTLFATLAGVMVAIATLSPIGTVPVLCQMVVGLCLSYTQLANQRSAAQPGWSATGWRTV</sequence>
<feature type="transmembrane region" description="Helical" evidence="1">
    <location>
        <begin position="418"/>
        <end position="436"/>
    </location>
</feature>
<organism evidence="2 3">
    <name type="scientific">Aquariibacter albus</name>
    <dbReference type="NCBI Taxonomy" id="2759899"/>
    <lineage>
        <taxon>Bacteria</taxon>
        <taxon>Pseudomonadati</taxon>
        <taxon>Pseudomonadota</taxon>
        <taxon>Betaproteobacteria</taxon>
        <taxon>Burkholderiales</taxon>
        <taxon>Sphaerotilaceae</taxon>
        <taxon>Aquariibacter</taxon>
    </lineage>
</organism>
<feature type="transmembrane region" description="Helical" evidence="1">
    <location>
        <begin position="393"/>
        <end position="412"/>
    </location>
</feature>
<feature type="transmembrane region" description="Helical" evidence="1">
    <location>
        <begin position="42"/>
        <end position="71"/>
    </location>
</feature>
<dbReference type="PROSITE" id="PS51257">
    <property type="entry name" value="PROKAR_LIPOPROTEIN"/>
    <property type="match status" value="1"/>
</dbReference>
<evidence type="ECO:0000313" key="3">
    <source>
        <dbReference type="Proteomes" id="UP000586093"/>
    </source>
</evidence>
<feature type="transmembrane region" description="Helical" evidence="1">
    <location>
        <begin position="219"/>
        <end position="240"/>
    </location>
</feature>
<dbReference type="RefSeq" id="WP_182664558.1">
    <property type="nucleotide sequence ID" value="NZ_JACIVI010000004.1"/>
</dbReference>
<keyword evidence="1" id="KW-0812">Transmembrane</keyword>
<feature type="transmembrane region" description="Helical" evidence="1">
    <location>
        <begin position="193"/>
        <end position="213"/>
    </location>
</feature>
<keyword evidence="1" id="KW-0472">Membrane</keyword>
<feature type="transmembrane region" description="Helical" evidence="1">
    <location>
        <begin position="321"/>
        <end position="345"/>
    </location>
</feature>
<evidence type="ECO:0000313" key="2">
    <source>
        <dbReference type="EMBL" id="MBB1162524.1"/>
    </source>
</evidence>
<dbReference type="GO" id="GO:0016874">
    <property type="term" value="F:ligase activity"/>
    <property type="evidence" value="ECO:0007669"/>
    <property type="project" value="UniProtKB-KW"/>
</dbReference>
<dbReference type="EMBL" id="JACIVI010000004">
    <property type="protein sequence ID" value="MBB1162524.1"/>
    <property type="molecule type" value="Genomic_DNA"/>
</dbReference>
<keyword evidence="3" id="KW-1185">Reference proteome</keyword>
<gene>
    <name evidence="2" type="ORF">H4F90_11090</name>
</gene>
<proteinExistence type="predicted"/>